<dbReference type="Proteomes" id="UP001348369">
    <property type="component" value="Plasmid unnamed1"/>
</dbReference>
<keyword evidence="1" id="KW-0614">Plasmid</keyword>
<gene>
    <name evidence="1" type="ORF">OG835_41970</name>
</gene>
<proteinExistence type="predicted"/>
<reference evidence="1" key="1">
    <citation type="submission" date="2022-10" db="EMBL/GenBank/DDBJ databases">
        <title>The complete genomes of actinobacterial strains from the NBC collection.</title>
        <authorList>
            <person name="Joergensen T.S."/>
            <person name="Alvarez Arevalo M."/>
            <person name="Sterndorff E.B."/>
            <person name="Faurdal D."/>
            <person name="Vuksanovic O."/>
            <person name="Mourched A.-S."/>
            <person name="Charusanti P."/>
            <person name="Shaw S."/>
            <person name="Blin K."/>
            <person name="Weber T."/>
        </authorList>
    </citation>
    <scope>NUCLEOTIDE SEQUENCE</scope>
    <source>
        <strain evidence="1">NBC 01771</strain>
    </source>
</reference>
<accession>A0ACD4ZZC5</accession>
<evidence type="ECO:0000313" key="2">
    <source>
        <dbReference type="Proteomes" id="UP001348369"/>
    </source>
</evidence>
<evidence type="ECO:0000313" key="1">
    <source>
        <dbReference type="EMBL" id="WSC03467.1"/>
    </source>
</evidence>
<name>A0ACD4ZZC5_9ACTN</name>
<organism evidence="1 2">
    <name type="scientific">Streptomyces scopuliridis</name>
    <dbReference type="NCBI Taxonomy" id="452529"/>
    <lineage>
        <taxon>Bacteria</taxon>
        <taxon>Bacillati</taxon>
        <taxon>Actinomycetota</taxon>
        <taxon>Actinomycetes</taxon>
        <taxon>Kitasatosporales</taxon>
        <taxon>Streptomycetaceae</taxon>
        <taxon>Streptomyces</taxon>
    </lineage>
</organism>
<keyword evidence="2" id="KW-1185">Reference proteome</keyword>
<geneLocation type="plasmid" evidence="1 2">
    <name>unnamed1</name>
</geneLocation>
<protein>
    <submittedName>
        <fullName evidence="1">Uncharacterized protein</fullName>
    </submittedName>
</protein>
<dbReference type="EMBL" id="CP109110">
    <property type="protein sequence ID" value="WSC03467.1"/>
    <property type="molecule type" value="Genomic_DNA"/>
</dbReference>
<sequence length="40" mass="4563">MLLKVAQEARPWQTRRNETIIDAALAAGESRPLHLKDPHE</sequence>